<accession>R1G631</accession>
<dbReference type="RefSeq" id="WP_003087141.1">
    <property type="nucleotide sequence ID" value="NZ_AOUO01000254.1"/>
</dbReference>
<feature type="region of interest" description="Disordered" evidence="1">
    <location>
        <begin position="259"/>
        <end position="278"/>
    </location>
</feature>
<dbReference type="Proteomes" id="UP000014139">
    <property type="component" value="Unassembled WGS sequence"/>
</dbReference>
<organism evidence="2 3">
    <name type="scientific">Amycolatopsis vancoresmycina DSM 44592</name>
    <dbReference type="NCBI Taxonomy" id="1292037"/>
    <lineage>
        <taxon>Bacteria</taxon>
        <taxon>Bacillati</taxon>
        <taxon>Actinomycetota</taxon>
        <taxon>Actinomycetes</taxon>
        <taxon>Pseudonocardiales</taxon>
        <taxon>Pseudonocardiaceae</taxon>
        <taxon>Amycolatopsis</taxon>
    </lineage>
</organism>
<sequence length="297" mass="31091">MLTQPYVTPASFKAYPTFIPLTNLRPGDVVAADQDAQLNNMLLTASQWADDQCAMGTPGGSICAHVQVDNVRLRISRAGRISHHADHSPVTALTGLAIGPSPDSLTALTDLSNLWIEDGVQIVGYPAGAAAPAMNALQFGAPVTSGEIYARWTYVAGFVATLLATAVAAGDASFTVTDPTGIVAGTVLRVWDPGVEEAVTVAPSYVAGSTTVPIVGVFAKAHNPTAAAISVSNLPTTVRQAVIFYTMALLMRPDEGVGDSFPDSRVSPSIRADDSRKDGSGLVTEAIRLLQDYNRVR</sequence>
<dbReference type="PATRIC" id="fig|1292037.4.peg.3684"/>
<dbReference type="eggNOG" id="ENOG50321ES">
    <property type="taxonomic scope" value="Bacteria"/>
</dbReference>
<reference evidence="2 3" key="1">
    <citation type="submission" date="2013-02" db="EMBL/GenBank/DDBJ databases">
        <title>Draft genome sequence of Amycolatopsis vancoresmycina strain DSM 44592T.</title>
        <authorList>
            <person name="Kumar S."/>
            <person name="Kaur N."/>
            <person name="Kaur C."/>
            <person name="Raghava G.P.S."/>
            <person name="Mayilraj S."/>
        </authorList>
    </citation>
    <scope>NUCLEOTIDE SEQUENCE [LARGE SCALE GENOMIC DNA]</scope>
    <source>
        <strain evidence="2 3">DSM 44592</strain>
    </source>
</reference>
<comment type="caution">
    <text evidence="2">The sequence shown here is derived from an EMBL/GenBank/DDBJ whole genome shotgun (WGS) entry which is preliminary data.</text>
</comment>
<keyword evidence="3" id="KW-1185">Reference proteome</keyword>
<proteinExistence type="predicted"/>
<evidence type="ECO:0000313" key="3">
    <source>
        <dbReference type="Proteomes" id="UP000014139"/>
    </source>
</evidence>
<dbReference type="EMBL" id="AOUO01000254">
    <property type="protein sequence ID" value="EOD66903.1"/>
    <property type="molecule type" value="Genomic_DNA"/>
</dbReference>
<evidence type="ECO:0000313" key="2">
    <source>
        <dbReference type="EMBL" id="EOD66903.1"/>
    </source>
</evidence>
<name>R1G631_9PSEU</name>
<evidence type="ECO:0000256" key="1">
    <source>
        <dbReference type="SAM" id="MobiDB-lite"/>
    </source>
</evidence>
<gene>
    <name evidence="2" type="ORF">H480_19308</name>
</gene>
<dbReference type="AlphaFoldDB" id="R1G631"/>
<dbReference type="OrthoDB" id="4162544at2"/>
<protein>
    <submittedName>
        <fullName evidence="2">Uncharacterized protein</fullName>
    </submittedName>
</protein>